<keyword evidence="3" id="KW-1185">Reference proteome</keyword>
<dbReference type="Proteomes" id="UP000068164">
    <property type="component" value="Unassembled WGS sequence"/>
</dbReference>
<evidence type="ECO:0000313" key="2">
    <source>
        <dbReference type="EMBL" id="KWV51578.1"/>
    </source>
</evidence>
<feature type="compositionally biased region" description="Polar residues" evidence="1">
    <location>
        <begin position="23"/>
        <end position="35"/>
    </location>
</feature>
<comment type="caution">
    <text evidence="2">The sequence shown here is derived from an EMBL/GenBank/DDBJ whole genome shotgun (WGS) entry which is preliminary data.</text>
</comment>
<dbReference type="AlphaFoldDB" id="A0A109JM37"/>
<organism evidence="2 3">
    <name type="scientific">Rhizobium altiplani</name>
    <dbReference type="NCBI Taxonomy" id="1864509"/>
    <lineage>
        <taxon>Bacteria</taxon>
        <taxon>Pseudomonadati</taxon>
        <taxon>Pseudomonadota</taxon>
        <taxon>Alphaproteobacteria</taxon>
        <taxon>Hyphomicrobiales</taxon>
        <taxon>Rhizobiaceae</taxon>
        <taxon>Rhizobium/Agrobacterium group</taxon>
        <taxon>Rhizobium</taxon>
    </lineage>
</organism>
<feature type="region of interest" description="Disordered" evidence="1">
    <location>
        <begin position="12"/>
        <end position="51"/>
    </location>
</feature>
<evidence type="ECO:0000256" key="1">
    <source>
        <dbReference type="SAM" id="MobiDB-lite"/>
    </source>
</evidence>
<sequence length="71" mass="7362">MLLVRLFAPCGAQSLPDQAGPSLGQSSSTQAQEEITNPGGFGQAPAGKAVDRATTLSTIRPRGEISDQIHE</sequence>
<gene>
    <name evidence="2" type="ORF">AS026_05830</name>
</gene>
<reference evidence="2 3" key="1">
    <citation type="submission" date="2015-11" db="EMBL/GenBank/DDBJ databases">
        <title>Draft Genome Sequence of the Strain BR 10423 (Rhizobium sp.) isolated from nodules of Mimosa pudica.</title>
        <authorList>
            <person name="Barauna A.C."/>
            <person name="Zilli J.E."/>
            <person name="Simoes-Araujo J.L."/>
            <person name="Reis V.M."/>
            <person name="James E.K."/>
            <person name="Reis F.B.Jr."/>
            <person name="Rouws L.F."/>
            <person name="Passos S.R."/>
            <person name="Gois S.R."/>
        </authorList>
    </citation>
    <scope>NUCLEOTIDE SEQUENCE [LARGE SCALE GENOMIC DNA]</scope>
    <source>
        <strain evidence="2 3">BR10423</strain>
    </source>
</reference>
<proteinExistence type="predicted"/>
<evidence type="ECO:0000313" key="3">
    <source>
        <dbReference type="Proteomes" id="UP000068164"/>
    </source>
</evidence>
<dbReference type="EMBL" id="LNCD01000078">
    <property type="protein sequence ID" value="KWV51578.1"/>
    <property type="molecule type" value="Genomic_DNA"/>
</dbReference>
<protein>
    <submittedName>
        <fullName evidence="2">Uncharacterized protein</fullName>
    </submittedName>
</protein>
<name>A0A109JM37_9HYPH</name>
<accession>A0A109JM37</accession>